<sequence length="271" mass="30998">MFSRVCFVPWLVFWGFVFVLFQAQVSAQTKPFVFAYQNSDNFPYQVGDGNSIHPTNPGVAVEQMKYVMSQLNANVEFHRVPWKRGLLLLKSGDIDGLFSASFKEQRKEFGQYPMQGNQPDRTKRSYSNSYSIFKHVHGEIAWDGERFSGSGYKVFVPLGFSVANDLRRHGINVHEASDILSQLHMLSSQRIDAVALLTPSGQGYLEKHPKLSSVITMVKPPLSTKDYYLMLSHQFVGQHPELAERIWHELGEVRNSPVFARWFTKYQGRGE</sequence>
<reference evidence="2" key="1">
    <citation type="journal article" date="2019" name="Int. J. Syst. Evol. Microbiol.">
        <title>The Global Catalogue of Microorganisms (GCM) 10K type strain sequencing project: providing services to taxonomists for standard genome sequencing and annotation.</title>
        <authorList>
            <consortium name="The Broad Institute Genomics Platform"/>
            <consortium name="The Broad Institute Genome Sequencing Center for Infectious Disease"/>
            <person name="Wu L."/>
            <person name="Ma J."/>
        </authorList>
    </citation>
    <scope>NUCLEOTIDE SEQUENCE [LARGE SCALE GENOMIC DNA]</scope>
    <source>
        <strain evidence="2">JCM 17551</strain>
    </source>
</reference>
<name>A0ABP7MGB5_9GAMM</name>
<accession>A0ABP7MGB5</accession>
<evidence type="ECO:0008006" key="3">
    <source>
        <dbReference type="Google" id="ProtNLM"/>
    </source>
</evidence>
<gene>
    <name evidence="1" type="ORF">GCM10022277_17920</name>
</gene>
<keyword evidence="2" id="KW-1185">Reference proteome</keyword>
<dbReference type="SUPFAM" id="SSF53850">
    <property type="entry name" value="Periplasmic binding protein-like II"/>
    <property type="match status" value="1"/>
</dbReference>
<dbReference type="RefSeq" id="WP_344797657.1">
    <property type="nucleotide sequence ID" value="NZ_BAABBN010000004.1"/>
</dbReference>
<comment type="caution">
    <text evidence="1">The sequence shown here is derived from an EMBL/GenBank/DDBJ whole genome shotgun (WGS) entry which is preliminary data.</text>
</comment>
<protein>
    <recommendedName>
        <fullName evidence="3">Solute-binding protein family 3/N-terminal domain-containing protein</fullName>
    </recommendedName>
</protein>
<dbReference type="EMBL" id="BAABBN010000004">
    <property type="protein sequence ID" value="GAA3922336.1"/>
    <property type="molecule type" value="Genomic_DNA"/>
</dbReference>
<dbReference type="Proteomes" id="UP001501565">
    <property type="component" value="Unassembled WGS sequence"/>
</dbReference>
<evidence type="ECO:0000313" key="2">
    <source>
        <dbReference type="Proteomes" id="UP001501565"/>
    </source>
</evidence>
<dbReference type="Gene3D" id="3.40.190.10">
    <property type="entry name" value="Periplasmic binding protein-like II"/>
    <property type="match status" value="2"/>
</dbReference>
<organism evidence="1 2">
    <name type="scientific">Litoribacillus peritrichatus</name>
    <dbReference type="NCBI Taxonomy" id="718191"/>
    <lineage>
        <taxon>Bacteria</taxon>
        <taxon>Pseudomonadati</taxon>
        <taxon>Pseudomonadota</taxon>
        <taxon>Gammaproteobacteria</taxon>
        <taxon>Oceanospirillales</taxon>
        <taxon>Oceanospirillaceae</taxon>
        <taxon>Litoribacillus</taxon>
    </lineage>
</organism>
<evidence type="ECO:0000313" key="1">
    <source>
        <dbReference type="EMBL" id="GAA3922336.1"/>
    </source>
</evidence>
<proteinExistence type="predicted"/>